<feature type="domain" description="Homogentisate 1,2-dioxygenase C-terminal" evidence="11">
    <location>
        <begin position="321"/>
        <end position="394"/>
    </location>
</feature>
<dbReference type="AlphaFoldDB" id="A0A9P9BX98"/>
<evidence type="ECO:0000256" key="8">
    <source>
        <dbReference type="ARBA" id="ARBA00023004"/>
    </source>
</evidence>
<dbReference type="SUPFAM" id="SSF51182">
    <property type="entry name" value="RmlC-like cupins"/>
    <property type="match status" value="1"/>
</dbReference>
<keyword evidence="5 9" id="KW-0479">Metal-binding</keyword>
<accession>A0A9P9BX98</accession>
<dbReference type="OrthoDB" id="1689029at2759"/>
<dbReference type="InterPro" id="IPR046452">
    <property type="entry name" value="HgmA_N"/>
</dbReference>
<keyword evidence="6" id="KW-0223">Dioxygenase</keyword>
<keyword evidence="7" id="KW-0560">Oxidoreductase</keyword>
<evidence type="ECO:0000256" key="1">
    <source>
        <dbReference type="ARBA" id="ARBA00001962"/>
    </source>
</evidence>
<dbReference type="PANTHER" id="PTHR11056">
    <property type="entry name" value="HOMOGENTISATE 1,2-DIOXYGENASE"/>
    <property type="match status" value="1"/>
</dbReference>
<feature type="binding site" evidence="9">
    <location>
        <position position="436"/>
    </location>
    <ligand>
        <name>Fe cation</name>
        <dbReference type="ChEBI" id="CHEBI:24875"/>
    </ligand>
</feature>
<evidence type="ECO:0000256" key="9">
    <source>
        <dbReference type="PIRSR" id="PIRSR605708-2"/>
    </source>
</evidence>
<evidence type="ECO:0000256" key="7">
    <source>
        <dbReference type="ARBA" id="ARBA00023002"/>
    </source>
</evidence>
<feature type="region of interest" description="Disordered" evidence="10">
    <location>
        <begin position="257"/>
        <end position="277"/>
    </location>
</feature>
<evidence type="ECO:0000256" key="3">
    <source>
        <dbReference type="ARBA" id="ARBA00007757"/>
    </source>
</evidence>
<evidence type="ECO:0000313" key="14">
    <source>
        <dbReference type="Proteomes" id="UP000756346"/>
    </source>
</evidence>
<dbReference type="GO" id="GO:0004411">
    <property type="term" value="F:homogentisate 1,2-dioxygenase activity"/>
    <property type="evidence" value="ECO:0007669"/>
    <property type="project" value="UniProtKB-EC"/>
</dbReference>
<dbReference type="InterPro" id="IPR005708">
    <property type="entry name" value="Homogentis_dOase"/>
</dbReference>
<evidence type="ECO:0000259" key="11">
    <source>
        <dbReference type="Pfam" id="PF04209"/>
    </source>
</evidence>
<dbReference type="EC" id="1.13.11.5" evidence="4"/>
<feature type="domain" description="Homogentisate 1,2-dioxygenase N-terminal" evidence="12">
    <location>
        <begin position="274"/>
        <end position="319"/>
    </location>
</feature>
<gene>
    <name evidence="13" type="ORF">B0I36DRAFT_97448</name>
</gene>
<dbReference type="Pfam" id="PF20510">
    <property type="entry name" value="HgmA_N"/>
    <property type="match status" value="2"/>
</dbReference>
<dbReference type="GO" id="GO:0005737">
    <property type="term" value="C:cytoplasm"/>
    <property type="evidence" value="ECO:0007669"/>
    <property type="project" value="TreeGrafter"/>
</dbReference>
<evidence type="ECO:0000256" key="5">
    <source>
        <dbReference type="ARBA" id="ARBA00022723"/>
    </source>
</evidence>
<dbReference type="Proteomes" id="UP000756346">
    <property type="component" value="Unassembled WGS sequence"/>
</dbReference>
<reference evidence="13" key="1">
    <citation type="journal article" date="2021" name="Nat. Commun.">
        <title>Genetic determinants of endophytism in the Arabidopsis root mycobiome.</title>
        <authorList>
            <person name="Mesny F."/>
            <person name="Miyauchi S."/>
            <person name="Thiergart T."/>
            <person name="Pickel B."/>
            <person name="Atanasova L."/>
            <person name="Karlsson M."/>
            <person name="Huettel B."/>
            <person name="Barry K.W."/>
            <person name="Haridas S."/>
            <person name="Chen C."/>
            <person name="Bauer D."/>
            <person name="Andreopoulos W."/>
            <person name="Pangilinan J."/>
            <person name="LaButti K."/>
            <person name="Riley R."/>
            <person name="Lipzen A."/>
            <person name="Clum A."/>
            <person name="Drula E."/>
            <person name="Henrissat B."/>
            <person name="Kohler A."/>
            <person name="Grigoriev I.V."/>
            <person name="Martin F.M."/>
            <person name="Hacquard S."/>
        </authorList>
    </citation>
    <scope>NUCLEOTIDE SEQUENCE</scope>
    <source>
        <strain evidence="13">MPI-CAGE-CH-0230</strain>
    </source>
</reference>
<comment type="caution">
    <text evidence="13">The sequence shown here is derived from an EMBL/GenBank/DDBJ whole genome shotgun (WGS) entry which is preliminary data.</text>
</comment>
<organism evidence="13 14">
    <name type="scientific">Microdochium trichocladiopsis</name>
    <dbReference type="NCBI Taxonomy" id="1682393"/>
    <lineage>
        <taxon>Eukaryota</taxon>
        <taxon>Fungi</taxon>
        <taxon>Dikarya</taxon>
        <taxon>Ascomycota</taxon>
        <taxon>Pezizomycotina</taxon>
        <taxon>Sordariomycetes</taxon>
        <taxon>Xylariomycetidae</taxon>
        <taxon>Xylariales</taxon>
        <taxon>Microdochiaceae</taxon>
        <taxon>Microdochium</taxon>
    </lineage>
</organism>
<comment type="pathway">
    <text evidence="2">Amino-acid degradation; L-phenylalanine degradation; acetoacetate and fumarate from L-phenylalanine: step 4/6.</text>
</comment>
<comment type="similarity">
    <text evidence="3">Belongs to the homogentisate dioxygenase family.</text>
</comment>
<dbReference type="PANTHER" id="PTHR11056:SF0">
    <property type="entry name" value="HOMOGENTISATE 1,2-DIOXYGENASE"/>
    <property type="match status" value="1"/>
</dbReference>
<proteinExistence type="inferred from homology"/>
<feature type="binding site" evidence="9">
    <location>
        <position position="377"/>
    </location>
    <ligand>
        <name>Fe cation</name>
        <dbReference type="ChEBI" id="CHEBI:24875"/>
    </ligand>
</feature>
<dbReference type="GeneID" id="70193223"/>
<evidence type="ECO:0000256" key="2">
    <source>
        <dbReference type="ARBA" id="ARBA00004704"/>
    </source>
</evidence>
<protein>
    <recommendedName>
        <fullName evidence="4">homogentisate 1,2-dioxygenase</fullName>
        <ecNumber evidence="4">1.13.11.5</ecNumber>
    </recommendedName>
</protein>
<feature type="region of interest" description="Disordered" evidence="10">
    <location>
        <begin position="395"/>
        <end position="420"/>
    </location>
</feature>
<keyword evidence="14" id="KW-1185">Reference proteome</keyword>
<evidence type="ECO:0000256" key="6">
    <source>
        <dbReference type="ARBA" id="ARBA00022964"/>
    </source>
</evidence>
<dbReference type="RefSeq" id="XP_046015959.1">
    <property type="nucleotide sequence ID" value="XM_046163677.1"/>
</dbReference>
<evidence type="ECO:0000256" key="4">
    <source>
        <dbReference type="ARBA" id="ARBA00013127"/>
    </source>
</evidence>
<dbReference type="GO" id="GO:0006559">
    <property type="term" value="P:L-phenylalanine catabolic process"/>
    <property type="evidence" value="ECO:0007669"/>
    <property type="project" value="InterPro"/>
</dbReference>
<dbReference type="InterPro" id="IPR014710">
    <property type="entry name" value="RmlC-like_jellyroll"/>
</dbReference>
<feature type="domain" description="Homogentisate 1,2-dioxygenase N-terminal" evidence="12">
    <location>
        <begin position="14"/>
        <end position="252"/>
    </location>
</feature>
<dbReference type="Pfam" id="PF04209">
    <property type="entry name" value="HgmA_C"/>
    <property type="match status" value="1"/>
</dbReference>
<evidence type="ECO:0000259" key="12">
    <source>
        <dbReference type="Pfam" id="PF20510"/>
    </source>
</evidence>
<dbReference type="EMBL" id="JAGTJQ010000003">
    <property type="protein sequence ID" value="KAH7035866.1"/>
    <property type="molecule type" value="Genomic_DNA"/>
</dbReference>
<dbReference type="InterPro" id="IPR046451">
    <property type="entry name" value="HgmA_C"/>
</dbReference>
<dbReference type="Gene3D" id="2.60.120.10">
    <property type="entry name" value="Jelly Rolls"/>
    <property type="match status" value="1"/>
</dbReference>
<feature type="binding site" evidence="9">
    <location>
        <position position="436"/>
    </location>
    <ligand>
        <name>homogentisate</name>
        <dbReference type="ChEBI" id="CHEBI:16169"/>
    </ligand>
</feature>
<dbReference type="GO" id="GO:0046872">
    <property type="term" value="F:metal ion binding"/>
    <property type="evidence" value="ECO:0007669"/>
    <property type="project" value="UniProtKB-KW"/>
</dbReference>
<feature type="compositionally biased region" description="Gly residues" evidence="10">
    <location>
        <begin position="402"/>
        <end position="412"/>
    </location>
</feature>
<feature type="compositionally biased region" description="Basic residues" evidence="10">
    <location>
        <begin position="257"/>
        <end position="268"/>
    </location>
</feature>
<evidence type="ECO:0000313" key="13">
    <source>
        <dbReference type="EMBL" id="KAH7035866.1"/>
    </source>
</evidence>
<name>A0A9P9BX98_9PEZI</name>
<keyword evidence="8 9" id="KW-0408">Iron</keyword>
<feature type="binding site" evidence="9">
    <location>
        <position position="383"/>
    </location>
    <ligand>
        <name>Fe cation</name>
        <dbReference type="ChEBI" id="CHEBI:24875"/>
    </ligand>
</feature>
<dbReference type="GO" id="GO:0006570">
    <property type="term" value="P:tyrosine metabolic process"/>
    <property type="evidence" value="ECO:0007669"/>
    <property type="project" value="InterPro"/>
</dbReference>
<dbReference type="InterPro" id="IPR011051">
    <property type="entry name" value="RmlC_Cupin_sf"/>
</dbReference>
<sequence>MPPHTDFAVKDPYTYLHGLGNYHSSEALPGAVPLVNNSPQIPPLNLRTERISGTAFTADRDKNKQTFLYRANPSLEHSEFVPLDVSSGYGPDSANVPRHLNPNSVMWGDVPVPGAGATHWINGQQLVGANGEPQRKEGIAVWLFSVTESMPPRHAFASLDGELLVVPQSGSLDITTELGRLVVRQNEIAVIPRGVRHRVALVGEQRPCRGYICELFQGHFQLPALGVLGSTGLANARDFEIPTAYFDGELVEGRAVPHHHHHHDHNHHIGNTAEEDDKDDGRWTIIVRLATRRWHCTQPHTPFDVAGWHGTCYPYKYDLAKFCVMGNLLFDEHDPSLFTVLSAPNHAAGPGTAVADFAVIPPRYMVAEQTLWLPYFHRNTMQEFFAPIVSAQDPRHPFNQNAGGGGGGGGGNNNKSSNSNRFLPFTAGLHGAMSTHGPAQQELRAMRALDTTIPRKVGDELGGVTVFLFETERPLVLTDWAYEHAVKNPQATAKARAAKM</sequence>
<comment type="cofactor">
    <cofactor evidence="1 9">
        <name>Fe cation</name>
        <dbReference type="ChEBI" id="CHEBI:24875"/>
    </cofactor>
</comment>
<evidence type="ECO:0000256" key="10">
    <source>
        <dbReference type="SAM" id="MobiDB-lite"/>
    </source>
</evidence>